<name>A0ABS2QFS8_9BACI</name>
<reference evidence="3 4" key="1">
    <citation type="submission" date="2021-01" db="EMBL/GenBank/DDBJ databases">
        <title>Genomic Encyclopedia of Type Strains, Phase IV (KMG-IV): sequencing the most valuable type-strain genomes for metagenomic binning, comparative biology and taxonomic classification.</title>
        <authorList>
            <person name="Goeker M."/>
        </authorList>
    </citation>
    <scope>NUCLEOTIDE SEQUENCE [LARGE SCALE GENOMIC DNA]</scope>
    <source>
        <strain evidence="3 4">DSM 105482</strain>
    </source>
</reference>
<feature type="domain" description="Staygreen protein" evidence="2">
    <location>
        <begin position="3"/>
        <end position="149"/>
    </location>
</feature>
<dbReference type="PANTHER" id="PTHR31750">
    <property type="entry name" value="PROTEIN STAY-GREEN 1, CHLOROPLASTIC-RELATED"/>
    <property type="match status" value="1"/>
</dbReference>
<evidence type="ECO:0000313" key="4">
    <source>
        <dbReference type="Proteomes" id="UP000823486"/>
    </source>
</evidence>
<dbReference type="RefSeq" id="WP_204538779.1">
    <property type="nucleotide sequence ID" value="NZ_JAFBFI010000002.1"/>
</dbReference>
<dbReference type="InterPro" id="IPR024438">
    <property type="entry name" value="Staygreen"/>
</dbReference>
<gene>
    <name evidence="3" type="ORF">JOC77_000778</name>
</gene>
<evidence type="ECO:0000256" key="1">
    <source>
        <dbReference type="ARBA" id="ARBA00022946"/>
    </source>
</evidence>
<proteinExistence type="predicted"/>
<organism evidence="3 4">
    <name type="scientific">Peribacillus deserti</name>
    <dbReference type="NCBI Taxonomy" id="673318"/>
    <lineage>
        <taxon>Bacteria</taxon>
        <taxon>Bacillati</taxon>
        <taxon>Bacillota</taxon>
        <taxon>Bacilli</taxon>
        <taxon>Bacillales</taxon>
        <taxon>Bacillaceae</taxon>
        <taxon>Peribacillus</taxon>
    </lineage>
</organism>
<evidence type="ECO:0000259" key="2">
    <source>
        <dbReference type="Pfam" id="PF12638"/>
    </source>
</evidence>
<dbReference type="Proteomes" id="UP000823486">
    <property type="component" value="Unassembled WGS sequence"/>
</dbReference>
<sequence length="158" mass="18276">MPNFHSKNLITTYMPMTTVFMPADGRKYTLTHSERTGDLFLSIGSEYNAKAVNQSLRDEVLAEWIPQMGQYVLAGKVYVGGNEYSENAAKIRFSIFEREMDQALEAIIYGDQAFFEYFPWLLDCPIYIHFESVYPSCNKMLYFGTPRQFLQKSRMANA</sequence>
<protein>
    <recommendedName>
        <fullName evidence="2">Staygreen protein domain-containing protein</fullName>
    </recommendedName>
</protein>
<dbReference type="EMBL" id="JAFBFI010000002">
    <property type="protein sequence ID" value="MBM7691373.1"/>
    <property type="molecule type" value="Genomic_DNA"/>
</dbReference>
<accession>A0ABS2QFS8</accession>
<comment type="caution">
    <text evidence="3">The sequence shown here is derived from an EMBL/GenBank/DDBJ whole genome shotgun (WGS) entry which is preliminary data.</text>
</comment>
<dbReference type="PANTHER" id="PTHR31750:SF4">
    <property type="entry name" value="LP06106P"/>
    <property type="match status" value="1"/>
</dbReference>
<keyword evidence="1" id="KW-0809">Transit peptide</keyword>
<keyword evidence="4" id="KW-1185">Reference proteome</keyword>
<dbReference type="Pfam" id="PF12638">
    <property type="entry name" value="Staygreen"/>
    <property type="match status" value="1"/>
</dbReference>
<evidence type="ECO:0000313" key="3">
    <source>
        <dbReference type="EMBL" id="MBM7691373.1"/>
    </source>
</evidence>